<evidence type="ECO:0000259" key="1">
    <source>
        <dbReference type="Pfam" id="PF07110"/>
    </source>
</evidence>
<dbReference type="SUPFAM" id="SSF54909">
    <property type="entry name" value="Dimeric alpha+beta barrel"/>
    <property type="match status" value="1"/>
</dbReference>
<comment type="caution">
    <text evidence="2">The sequence shown here is derived from an EMBL/GenBank/DDBJ whole genome shotgun (WGS) entry which is preliminary data.</text>
</comment>
<dbReference type="Proteomes" id="UP001500190">
    <property type="component" value="Unassembled WGS sequence"/>
</dbReference>
<organism evidence="2 3">
    <name type="scientific">Kribbella karoonensis</name>
    <dbReference type="NCBI Taxonomy" id="324851"/>
    <lineage>
        <taxon>Bacteria</taxon>
        <taxon>Bacillati</taxon>
        <taxon>Actinomycetota</taxon>
        <taxon>Actinomycetes</taxon>
        <taxon>Propionibacteriales</taxon>
        <taxon>Kribbellaceae</taxon>
        <taxon>Kribbella</taxon>
    </lineage>
</organism>
<evidence type="ECO:0000313" key="2">
    <source>
        <dbReference type="EMBL" id="GAA1566188.1"/>
    </source>
</evidence>
<dbReference type="PANTHER" id="PTHR40260">
    <property type="entry name" value="BLR8190 PROTEIN"/>
    <property type="match status" value="1"/>
</dbReference>
<gene>
    <name evidence="2" type="ORF">GCM10009742_04400</name>
</gene>
<dbReference type="InterPro" id="IPR011008">
    <property type="entry name" value="Dimeric_a/b-barrel"/>
</dbReference>
<accession>A0ABN2CZM0</accession>
<dbReference type="InterPro" id="IPR009799">
    <property type="entry name" value="EthD_dom"/>
</dbReference>
<reference evidence="2 3" key="1">
    <citation type="journal article" date="2019" name="Int. J. Syst. Evol. Microbiol.">
        <title>The Global Catalogue of Microorganisms (GCM) 10K type strain sequencing project: providing services to taxonomists for standard genome sequencing and annotation.</title>
        <authorList>
            <consortium name="The Broad Institute Genomics Platform"/>
            <consortium name="The Broad Institute Genome Sequencing Center for Infectious Disease"/>
            <person name="Wu L."/>
            <person name="Ma J."/>
        </authorList>
    </citation>
    <scope>NUCLEOTIDE SEQUENCE [LARGE SCALE GENOMIC DNA]</scope>
    <source>
        <strain evidence="2 3">JCM 14304</strain>
    </source>
</reference>
<proteinExistence type="predicted"/>
<dbReference type="Gene3D" id="3.30.70.100">
    <property type="match status" value="1"/>
</dbReference>
<protein>
    <submittedName>
        <fullName evidence="2">EthD family reductase</fullName>
    </submittedName>
</protein>
<name>A0ABN2CZM0_9ACTN</name>
<sequence length="107" mass="12162">MSPMYKVTVLYGPPDSTEDFDRYYDQTHIPIAQQMRGLKRWTVCRFDPAPDGTPPRYHYQAELYTDSRADLELVLNSKAGIAANQDLENFATGGAVFLFGEEREVPV</sequence>
<dbReference type="EMBL" id="BAAAND010000001">
    <property type="protein sequence ID" value="GAA1566188.1"/>
    <property type="molecule type" value="Genomic_DNA"/>
</dbReference>
<dbReference type="PANTHER" id="PTHR40260:SF2">
    <property type="entry name" value="BLR8190 PROTEIN"/>
    <property type="match status" value="1"/>
</dbReference>
<dbReference type="NCBIfam" id="TIGR02118">
    <property type="entry name" value="EthD family reductase"/>
    <property type="match status" value="1"/>
</dbReference>
<dbReference type="Pfam" id="PF07110">
    <property type="entry name" value="EthD"/>
    <property type="match status" value="1"/>
</dbReference>
<evidence type="ECO:0000313" key="3">
    <source>
        <dbReference type="Proteomes" id="UP001500190"/>
    </source>
</evidence>
<keyword evidence="3" id="KW-1185">Reference proteome</keyword>
<feature type="domain" description="EthD" evidence="1">
    <location>
        <begin position="16"/>
        <end position="92"/>
    </location>
</feature>